<dbReference type="OrthoDB" id="411823at2759"/>
<reference evidence="1 2" key="1">
    <citation type="journal article" date="2019" name="Commun. Biol.">
        <title>The bagworm genome reveals a unique fibroin gene that provides high tensile strength.</title>
        <authorList>
            <person name="Kono N."/>
            <person name="Nakamura H."/>
            <person name="Ohtoshi R."/>
            <person name="Tomita M."/>
            <person name="Numata K."/>
            <person name="Arakawa K."/>
        </authorList>
    </citation>
    <scope>NUCLEOTIDE SEQUENCE [LARGE SCALE GENOMIC DNA]</scope>
</reference>
<evidence type="ECO:0000313" key="2">
    <source>
        <dbReference type="Proteomes" id="UP000299102"/>
    </source>
</evidence>
<proteinExistence type="predicted"/>
<evidence type="ECO:0000313" key="1">
    <source>
        <dbReference type="EMBL" id="GBP64679.1"/>
    </source>
</evidence>
<dbReference type="Proteomes" id="UP000299102">
    <property type="component" value="Unassembled WGS sequence"/>
</dbReference>
<gene>
    <name evidence="1" type="ORF">EVAR_47695_1</name>
</gene>
<sequence>MLVARLNWHLMPTLYGTQYAFMPQRGTEDSLFDLMTPTDLQRGLQELHTKLYSRTKLLEPSPGLPSPKTQRTLCICASVFQRPSPHILRTAWRAKNAKRCTTQRGSQSVLYLSDSLNSALILSSLLPIDIRLEKPVRFCELPHPERAPDIHFESIESLDFETIDRLAIEGPHIFTDGSRIQEKVGLALLIDETEWRPGT</sequence>
<organism evidence="1 2">
    <name type="scientific">Eumeta variegata</name>
    <name type="common">Bagworm moth</name>
    <name type="synonym">Eumeta japonica</name>
    <dbReference type="NCBI Taxonomy" id="151549"/>
    <lineage>
        <taxon>Eukaryota</taxon>
        <taxon>Metazoa</taxon>
        <taxon>Ecdysozoa</taxon>
        <taxon>Arthropoda</taxon>
        <taxon>Hexapoda</taxon>
        <taxon>Insecta</taxon>
        <taxon>Pterygota</taxon>
        <taxon>Neoptera</taxon>
        <taxon>Endopterygota</taxon>
        <taxon>Lepidoptera</taxon>
        <taxon>Glossata</taxon>
        <taxon>Ditrysia</taxon>
        <taxon>Tineoidea</taxon>
        <taxon>Psychidae</taxon>
        <taxon>Oiketicinae</taxon>
        <taxon>Eumeta</taxon>
    </lineage>
</organism>
<protein>
    <submittedName>
        <fullName evidence="1">Uncharacterized protein</fullName>
    </submittedName>
</protein>
<name>A0A4C1XR86_EUMVA</name>
<dbReference type="EMBL" id="BGZK01000905">
    <property type="protein sequence ID" value="GBP64679.1"/>
    <property type="molecule type" value="Genomic_DNA"/>
</dbReference>
<accession>A0A4C1XR86</accession>
<keyword evidence="2" id="KW-1185">Reference proteome</keyword>
<dbReference type="AlphaFoldDB" id="A0A4C1XR86"/>
<comment type="caution">
    <text evidence="1">The sequence shown here is derived from an EMBL/GenBank/DDBJ whole genome shotgun (WGS) entry which is preliminary data.</text>
</comment>